<dbReference type="Gene3D" id="3.30.450.20">
    <property type="entry name" value="PAS domain"/>
    <property type="match status" value="2"/>
</dbReference>
<evidence type="ECO:0000256" key="2">
    <source>
        <dbReference type="ARBA" id="ARBA00012438"/>
    </source>
</evidence>
<dbReference type="PROSITE" id="PS50110">
    <property type="entry name" value="RESPONSE_REGULATORY"/>
    <property type="match status" value="1"/>
</dbReference>
<dbReference type="InterPro" id="IPR004358">
    <property type="entry name" value="Sig_transdc_His_kin-like_C"/>
</dbReference>
<evidence type="ECO:0000259" key="12">
    <source>
        <dbReference type="PROSITE" id="PS50110"/>
    </source>
</evidence>
<dbReference type="SMART" id="SM00448">
    <property type="entry name" value="REC"/>
    <property type="match status" value="1"/>
</dbReference>
<dbReference type="PRINTS" id="PR00344">
    <property type="entry name" value="BCTRLSENSOR"/>
</dbReference>
<feature type="compositionally biased region" description="Basic and acidic residues" evidence="10">
    <location>
        <begin position="664"/>
        <end position="674"/>
    </location>
</feature>
<feature type="region of interest" description="Disordered" evidence="10">
    <location>
        <begin position="525"/>
        <end position="568"/>
    </location>
</feature>
<dbReference type="SUPFAM" id="SSF55874">
    <property type="entry name" value="ATPase domain of HSP90 chaperone/DNA topoisomerase II/histidine kinase"/>
    <property type="match status" value="1"/>
</dbReference>
<dbReference type="Pfam" id="PF02518">
    <property type="entry name" value="HATPase_c"/>
    <property type="match status" value="1"/>
</dbReference>
<reference evidence="15" key="1">
    <citation type="submission" date="2014-02" db="EMBL/GenBank/DDBJ databases">
        <authorList>
            <person name="Genoscope - CEA"/>
        </authorList>
    </citation>
    <scope>NUCLEOTIDE SEQUENCE</scope>
    <source>
        <strain evidence="15">LS3</strain>
    </source>
</reference>
<dbReference type="InterPro" id="IPR001789">
    <property type="entry name" value="Sig_transdc_resp-reg_receiver"/>
</dbReference>
<dbReference type="Pfam" id="PF08447">
    <property type="entry name" value="PAS_3"/>
    <property type="match status" value="1"/>
</dbReference>
<keyword evidence="4 15" id="KW-0808">Transferase</keyword>
<dbReference type="PANTHER" id="PTHR43047:SF74">
    <property type="entry name" value="HISTIDINE KINASE-RELATED"/>
    <property type="match status" value="1"/>
</dbReference>
<dbReference type="CDD" id="cd00130">
    <property type="entry name" value="PAS"/>
    <property type="match status" value="1"/>
</dbReference>
<feature type="region of interest" description="Disordered" evidence="10">
    <location>
        <begin position="34"/>
        <end position="63"/>
    </location>
</feature>
<dbReference type="PROSITE" id="PS50109">
    <property type="entry name" value="HIS_KIN"/>
    <property type="match status" value="1"/>
</dbReference>
<feature type="compositionally biased region" description="Pro residues" evidence="10">
    <location>
        <begin position="255"/>
        <end position="265"/>
    </location>
</feature>
<feature type="domain" description="PAC" evidence="14">
    <location>
        <begin position="923"/>
        <end position="975"/>
    </location>
</feature>
<feature type="domain" description="PAC" evidence="14">
    <location>
        <begin position="781"/>
        <end position="833"/>
    </location>
</feature>
<dbReference type="SUPFAM" id="SSF55785">
    <property type="entry name" value="PYP-like sensor domain (PAS domain)"/>
    <property type="match status" value="2"/>
</dbReference>
<dbReference type="Gene3D" id="3.40.50.2300">
    <property type="match status" value="1"/>
</dbReference>
<feature type="domain" description="PAS" evidence="13">
    <location>
        <begin position="708"/>
        <end position="778"/>
    </location>
</feature>
<dbReference type="EMBL" id="HG937693">
    <property type="protein sequence ID" value="CDP33946.1"/>
    <property type="molecule type" value="Genomic_DNA"/>
</dbReference>
<feature type="region of interest" description="Disordered" evidence="10">
    <location>
        <begin position="604"/>
        <end position="641"/>
    </location>
</feature>
<protein>
    <recommendedName>
        <fullName evidence="2">histidine kinase</fullName>
        <ecNumber evidence="2">2.7.13.3</ecNumber>
    </recommendedName>
</protein>
<dbReference type="Pfam" id="PF00072">
    <property type="entry name" value="Response_reg"/>
    <property type="match status" value="1"/>
</dbReference>
<dbReference type="GO" id="GO:0006950">
    <property type="term" value="P:response to stress"/>
    <property type="evidence" value="ECO:0007669"/>
    <property type="project" value="UniProtKB-ARBA"/>
</dbReference>
<dbReference type="InterPro" id="IPR003594">
    <property type="entry name" value="HATPase_dom"/>
</dbReference>
<dbReference type="GO" id="GO:0036180">
    <property type="term" value="P:filamentous growth of a population of unicellular organisms in response to biotic stimulus"/>
    <property type="evidence" value="ECO:0007669"/>
    <property type="project" value="UniProtKB-ARBA"/>
</dbReference>
<feature type="modified residue" description="4-aspartylphosphate" evidence="9">
    <location>
        <position position="1466"/>
    </location>
</feature>
<feature type="compositionally biased region" description="Polar residues" evidence="10">
    <location>
        <begin position="534"/>
        <end position="543"/>
    </location>
</feature>
<dbReference type="PhylomeDB" id="A0A060T425"/>
<keyword evidence="8" id="KW-0902">Two-component regulatory system</keyword>
<dbReference type="PROSITE" id="PS50113">
    <property type="entry name" value="PAC"/>
    <property type="match status" value="2"/>
</dbReference>
<feature type="compositionally biased region" description="Low complexity" evidence="10">
    <location>
        <begin position="556"/>
        <end position="568"/>
    </location>
</feature>
<dbReference type="CDD" id="cd16922">
    <property type="entry name" value="HATPase_EvgS-ArcB-TorS-like"/>
    <property type="match status" value="1"/>
</dbReference>
<dbReference type="InterPro" id="IPR035965">
    <property type="entry name" value="PAS-like_dom_sf"/>
</dbReference>
<evidence type="ECO:0000259" key="11">
    <source>
        <dbReference type="PROSITE" id="PS50109"/>
    </source>
</evidence>
<dbReference type="SMART" id="SM00091">
    <property type="entry name" value="PAS"/>
    <property type="match status" value="2"/>
</dbReference>
<feature type="compositionally biased region" description="Acidic residues" evidence="10">
    <location>
        <begin position="145"/>
        <end position="159"/>
    </location>
</feature>
<dbReference type="InterPro" id="IPR005467">
    <property type="entry name" value="His_kinase_dom"/>
</dbReference>
<dbReference type="InterPro" id="IPR000700">
    <property type="entry name" value="PAS-assoc_C"/>
</dbReference>
<evidence type="ECO:0000256" key="10">
    <source>
        <dbReference type="SAM" id="MobiDB-lite"/>
    </source>
</evidence>
<feature type="compositionally biased region" description="Basic and acidic residues" evidence="10">
    <location>
        <begin position="165"/>
        <end position="201"/>
    </location>
</feature>
<keyword evidence="3 9" id="KW-0597">Phosphoprotein</keyword>
<feature type="region of interest" description="Disordered" evidence="10">
    <location>
        <begin position="664"/>
        <end position="686"/>
    </location>
</feature>
<evidence type="ECO:0000256" key="4">
    <source>
        <dbReference type="ARBA" id="ARBA00022679"/>
    </source>
</evidence>
<comment type="catalytic activity">
    <reaction evidence="1">
        <text>ATP + protein L-histidine = ADP + protein N-phospho-L-histidine.</text>
        <dbReference type="EC" id="2.7.13.3"/>
    </reaction>
</comment>
<dbReference type="GO" id="GO:1900445">
    <property type="term" value="P:positive regulation of filamentous growth of a population of unicellular organisms in response to biotic stimulus"/>
    <property type="evidence" value="ECO:0007669"/>
    <property type="project" value="UniProtKB-ARBA"/>
</dbReference>
<dbReference type="InterPro" id="IPR011006">
    <property type="entry name" value="CheY-like_superfamily"/>
</dbReference>
<gene>
    <name evidence="15" type="ORF">GNLVRS02_ARAD1C01232g</name>
</gene>
<dbReference type="SUPFAM" id="SSF47384">
    <property type="entry name" value="Homodimeric domain of signal transducing histidine kinase"/>
    <property type="match status" value="1"/>
</dbReference>
<dbReference type="InterPro" id="IPR013655">
    <property type="entry name" value="PAS_fold_3"/>
</dbReference>
<dbReference type="FunFam" id="1.10.287.130:FF:000002">
    <property type="entry name" value="Two-component osmosensing histidine kinase"/>
    <property type="match status" value="1"/>
</dbReference>
<evidence type="ECO:0000313" key="15">
    <source>
        <dbReference type="EMBL" id="CDP33946.1"/>
    </source>
</evidence>
<dbReference type="GO" id="GO:0097308">
    <property type="term" value="P:cellular response to farnesol"/>
    <property type="evidence" value="ECO:0007669"/>
    <property type="project" value="UniProtKB-ARBA"/>
</dbReference>
<sequence>MTEAKLPAPESPKSVDNWDLRRGSVASRIDLHASSHKSQFGSKLNLSSMQRPPNHAPTGSQYASQVPIPDACNLALELNRQCGFEPFIQNLIRVCENHFGAHRLSLCMPSDPTDIVNVPWGLKALWNKHRPLPRRPRFGGTTESHDDEWDTDVEDDGAGELDGNQDTHEVHERPTFNPKYVDEPARTEENGADKDEDDHQSRPPLSHSSSFKRKFSLTRKLSLSGRKKSSSSLFSKENTPELAPDVLTRLTPLQRPMPEPKPAPEPASAASTAQPQPSHPAPNVSSKQRQQRPRPHQHASIYDSSARHYNGSTSLVLFDQLRTLEWEDDPLIDVEGILNVLERDDVVVLQRKYSGPPTSAPNSNADVPPHHRDRNALFRDCEQVPASPWSRSPAPSPAIREYAESPFFRPVSGEMEEAFSDPDPKSTAFFNVDMNHPVDAIGFEDAYSVLHVLLVVPPDSTDSSSTRRSAPLAVLSIMSSIIPFPSQLRLVLAQLAPHIANALLQARAYSDLQNQLESALNRLSPRRAAHGRTPATSSQTNGHYQGARRSPYENLSPASSKSSVMSSSQTTAQDFASLRGRKFYSSLGEDSSLKDESLRPLEIIASDEKLATSPANTGRRRSSDPPKTSSPERRSMRRFAFRRRHVRPHLRKFLHSYGASFVLEPEKSPDRSERSLSTLNDGRDASWESLHKRMSSGASDRQGAPRPSNRLLRTMMDAIPVHVYTAEPIGGEVTWVSNRTLAYRGQLREEFVQDPASTIHPDERADFLDAWNSALRNGEPLARMVQVRRFDGRYRSFFMRAVPLRDEKGVVTHWFCTMMDIHSQRQAQLEAIQQAQQTAGDKYKTLAESTPIVVFTTHPATGVQYTNNKWFDYSGRTMEDTYGFQYINAIHPEDRDKGVIPFTMGGKPDDGRFAGKEFKDGIFSVEIRLMNKDGEYRWHLAMFTCSDSDNPADSVWFGSCTDIHDQKLIQQKLKEAKDAAQRTIESKSRFLSNMSHEIRTPLIGISGMISFLLDTPLTEEQLDYCHTISSSSEALLMVINDILDLSKVESGKMTLSYSWFDVRRLVEEVNELLSSMAISKSLELNYIIESDIPKLVKGDRIRLRQVMLNLIGNAIKFTDKGEIFTSYKILFQSGNKMQLECSVHDTGRGFTEEDAKRMFQPYTQLSTSGGQNPPGTASGVAGTGLGLVISRQLIQLHKGELTAKGKKGEGSTFTFTCEVLLPTETDKPTKQELIKVRGGKTQDGDKIHLSSQLRILVLCPYYYTTRSITHHILATVADPEKCDIETLSSVKEVDERKMDRSWTHVVVNFNQVDEIVAAIRAFSGNRVPELVILTTPTQRSEVMKQPLFVDDDSRPKITFLPKPLKPSRYSVVFDPGKERDESQDVKMESAHKSIDAQRSVFEELTRFAYGKNYYILLAEDNLVNQKVMYKFLSKAGFKCDVAADGVNCTDMMFSKGPGYYNLVLCDLDMPRKDGFETCEDIRKWEKLNKYKPIPIVALSAYVMSDMSERCDQVGFSRYISKPVEFSNLKNIIIEILSHD</sequence>
<dbReference type="GO" id="GO:0005524">
    <property type="term" value="F:ATP binding"/>
    <property type="evidence" value="ECO:0007669"/>
    <property type="project" value="UniProtKB-KW"/>
</dbReference>
<keyword evidence="6" id="KW-0418">Kinase</keyword>
<dbReference type="Gene3D" id="3.30.565.10">
    <property type="entry name" value="Histidine kinase-like ATPase, C-terminal domain"/>
    <property type="match status" value="1"/>
</dbReference>
<evidence type="ECO:0000256" key="8">
    <source>
        <dbReference type="ARBA" id="ARBA00023012"/>
    </source>
</evidence>
<evidence type="ECO:0000256" key="3">
    <source>
        <dbReference type="ARBA" id="ARBA00022553"/>
    </source>
</evidence>
<dbReference type="SUPFAM" id="SSF52172">
    <property type="entry name" value="CheY-like"/>
    <property type="match status" value="1"/>
</dbReference>
<dbReference type="GO" id="GO:0005886">
    <property type="term" value="C:plasma membrane"/>
    <property type="evidence" value="ECO:0007669"/>
    <property type="project" value="TreeGrafter"/>
</dbReference>
<dbReference type="CDD" id="cd00082">
    <property type="entry name" value="HisKA"/>
    <property type="match status" value="1"/>
</dbReference>
<dbReference type="SMART" id="SM00086">
    <property type="entry name" value="PAC"/>
    <property type="match status" value="2"/>
</dbReference>
<feature type="compositionally biased region" description="Polar residues" evidence="10">
    <location>
        <begin position="36"/>
        <end position="63"/>
    </location>
</feature>
<organism evidence="15">
    <name type="scientific">Blastobotrys adeninivorans</name>
    <name type="common">Yeast</name>
    <name type="synonym">Arxula adeninivorans</name>
    <dbReference type="NCBI Taxonomy" id="409370"/>
    <lineage>
        <taxon>Eukaryota</taxon>
        <taxon>Fungi</taxon>
        <taxon>Dikarya</taxon>
        <taxon>Ascomycota</taxon>
        <taxon>Saccharomycotina</taxon>
        <taxon>Dipodascomycetes</taxon>
        <taxon>Dipodascales</taxon>
        <taxon>Trichomonascaceae</taxon>
        <taxon>Blastobotrys</taxon>
    </lineage>
</organism>
<dbReference type="InterPro" id="IPR036097">
    <property type="entry name" value="HisK_dim/P_sf"/>
</dbReference>
<keyword evidence="5" id="KW-0547">Nucleotide-binding</keyword>
<feature type="compositionally biased region" description="Low complexity" evidence="10">
    <location>
        <begin position="266"/>
        <end position="276"/>
    </location>
</feature>
<feature type="domain" description="Response regulatory" evidence="12">
    <location>
        <begin position="1414"/>
        <end position="1536"/>
    </location>
</feature>
<evidence type="ECO:0000259" key="14">
    <source>
        <dbReference type="PROSITE" id="PS50113"/>
    </source>
</evidence>
<dbReference type="CDD" id="cd17546">
    <property type="entry name" value="REC_hyHK_CKI1_RcsC-like"/>
    <property type="match status" value="1"/>
</dbReference>
<proteinExistence type="predicted"/>
<dbReference type="FunFam" id="3.30.565.10:FF:000010">
    <property type="entry name" value="Sensor histidine kinase RcsC"/>
    <property type="match status" value="1"/>
</dbReference>
<evidence type="ECO:0000256" key="7">
    <source>
        <dbReference type="ARBA" id="ARBA00022840"/>
    </source>
</evidence>
<evidence type="ECO:0000256" key="9">
    <source>
        <dbReference type="PROSITE-ProRule" id="PRU00169"/>
    </source>
</evidence>
<dbReference type="PANTHER" id="PTHR43047">
    <property type="entry name" value="TWO-COMPONENT HISTIDINE PROTEIN KINASE"/>
    <property type="match status" value="1"/>
</dbReference>
<evidence type="ECO:0000256" key="5">
    <source>
        <dbReference type="ARBA" id="ARBA00022741"/>
    </source>
</evidence>
<dbReference type="SMART" id="SM00387">
    <property type="entry name" value="HATPase_c"/>
    <property type="match status" value="1"/>
</dbReference>
<dbReference type="GO" id="GO:0009927">
    <property type="term" value="F:histidine phosphotransfer kinase activity"/>
    <property type="evidence" value="ECO:0007669"/>
    <property type="project" value="TreeGrafter"/>
</dbReference>
<accession>A0A060T425</accession>
<evidence type="ECO:0000256" key="6">
    <source>
        <dbReference type="ARBA" id="ARBA00022777"/>
    </source>
</evidence>
<evidence type="ECO:0000256" key="1">
    <source>
        <dbReference type="ARBA" id="ARBA00000085"/>
    </source>
</evidence>
<reference evidence="15" key="2">
    <citation type="submission" date="2014-06" db="EMBL/GenBank/DDBJ databases">
        <title>The complete genome of Blastobotrys (Arxula) adeninivorans LS3 - a yeast of biotechnological interest.</title>
        <authorList>
            <person name="Kunze G."/>
            <person name="Gaillardin C."/>
            <person name="Czernicka M."/>
            <person name="Durrens P."/>
            <person name="Martin T."/>
            <person name="Boer E."/>
            <person name="Gabaldon T."/>
            <person name="Cruz J."/>
            <person name="Talla E."/>
            <person name="Marck C."/>
            <person name="Goffeau A."/>
            <person name="Barbe V."/>
            <person name="Baret P."/>
            <person name="Baronian K."/>
            <person name="Beier S."/>
            <person name="Bleykasten C."/>
            <person name="Bode R."/>
            <person name="Casaregola S."/>
            <person name="Despons L."/>
            <person name="Fairhead C."/>
            <person name="Giersberg M."/>
            <person name="Gierski P."/>
            <person name="Hahnel U."/>
            <person name="Hartmann A."/>
            <person name="Jankowska D."/>
            <person name="Jubin C."/>
            <person name="Jung P."/>
            <person name="Lafontaine I."/>
            <person name="Leh-Louis V."/>
            <person name="Lemaire M."/>
            <person name="Marcet-Houben M."/>
            <person name="Mascher M."/>
            <person name="Morel G."/>
            <person name="Richard G.-F."/>
            <person name="Riechen J."/>
            <person name="Sacerdot C."/>
            <person name="Sarkar A."/>
            <person name="Savel G."/>
            <person name="Schacherer J."/>
            <person name="Sherman D."/>
            <person name="Straub M.-L."/>
            <person name="Stein N."/>
            <person name="Thierry A."/>
            <person name="Trautwein-Schult A."/>
            <person name="Westhof E."/>
            <person name="Worch S."/>
            <person name="Dujon B."/>
            <person name="Souciet J.-L."/>
            <person name="Wincker P."/>
            <person name="Scholz U."/>
            <person name="Neuveglise N."/>
        </authorList>
    </citation>
    <scope>NUCLEOTIDE SEQUENCE</scope>
    <source>
        <strain evidence="15">LS3</strain>
    </source>
</reference>
<dbReference type="InterPro" id="IPR036890">
    <property type="entry name" value="HATPase_C_sf"/>
</dbReference>
<dbReference type="InterPro" id="IPR003661">
    <property type="entry name" value="HisK_dim/P_dom"/>
</dbReference>
<dbReference type="PROSITE" id="PS50112">
    <property type="entry name" value="PAS"/>
    <property type="match status" value="1"/>
</dbReference>
<dbReference type="InterPro" id="IPR000014">
    <property type="entry name" value="PAS"/>
</dbReference>
<dbReference type="Pfam" id="PF00512">
    <property type="entry name" value="HisKA"/>
    <property type="match status" value="1"/>
</dbReference>
<name>A0A060T425_BLAAD</name>
<dbReference type="Gene3D" id="1.10.287.130">
    <property type="match status" value="1"/>
</dbReference>
<dbReference type="EC" id="2.7.13.3" evidence="2"/>
<keyword evidence="7" id="KW-0067">ATP-binding</keyword>
<feature type="region of interest" description="Disordered" evidence="10">
    <location>
        <begin position="131"/>
        <end position="306"/>
    </location>
</feature>
<feature type="compositionally biased region" description="Low complexity" evidence="10">
    <location>
        <begin position="218"/>
        <end position="236"/>
    </location>
</feature>
<feature type="domain" description="Histidine kinase" evidence="11">
    <location>
        <begin position="993"/>
        <end position="1221"/>
    </location>
</feature>
<dbReference type="InterPro" id="IPR001610">
    <property type="entry name" value="PAC"/>
</dbReference>
<evidence type="ECO:0000259" key="13">
    <source>
        <dbReference type="PROSITE" id="PS50112"/>
    </source>
</evidence>
<dbReference type="SMART" id="SM00388">
    <property type="entry name" value="HisKA"/>
    <property type="match status" value="1"/>
</dbReference>
<dbReference type="GO" id="GO:0000155">
    <property type="term" value="F:phosphorelay sensor kinase activity"/>
    <property type="evidence" value="ECO:0007669"/>
    <property type="project" value="InterPro"/>
</dbReference>